<evidence type="ECO:0000313" key="1">
    <source>
        <dbReference type="EMBL" id="CEF62218.1"/>
    </source>
</evidence>
<dbReference type="RefSeq" id="XP_024501420.1">
    <property type="nucleotide sequence ID" value="XM_024647331.1"/>
</dbReference>
<reference evidence="1 2" key="1">
    <citation type="submission" date="2014-09" db="EMBL/GenBank/DDBJ databases">
        <authorList>
            <person name="Martin A.A."/>
        </authorList>
    </citation>
    <scope>NUCLEOTIDE SEQUENCE</scope>
    <source>
        <strain evidence="2">ED321</strain>
        <strain evidence="1">ED321 Heterogonic</strain>
    </source>
</reference>
<dbReference type="EMBL" id="LN609528">
    <property type="protein sequence ID" value="CEF62218.1"/>
    <property type="molecule type" value="Genomic_DNA"/>
</dbReference>
<dbReference type="GeneID" id="36374583"/>
<evidence type="ECO:0000313" key="2">
    <source>
        <dbReference type="Proteomes" id="UP000035682"/>
    </source>
</evidence>
<gene>
    <name evidence="1 3 4" type="ORF">SRAE_1000049100</name>
</gene>
<evidence type="ECO:0000313" key="4">
    <source>
        <dbReference type="WormBase" id="SRAE_1000049100"/>
    </source>
</evidence>
<protein>
    <submittedName>
        <fullName evidence="1 3">Uncharacterized protein</fullName>
    </submittedName>
</protein>
<reference evidence="3" key="2">
    <citation type="submission" date="2020-12" db="UniProtKB">
        <authorList>
            <consortium name="WormBaseParasite"/>
        </authorList>
    </citation>
    <scope>IDENTIFICATION</scope>
</reference>
<evidence type="ECO:0000313" key="3">
    <source>
        <dbReference type="WBParaSite" id="SRAE_1000049100.1"/>
    </source>
</evidence>
<dbReference type="CTD" id="36374583"/>
<dbReference type="AlphaFoldDB" id="A0A090MUI0"/>
<dbReference type="WormBase" id="SRAE_1000049100">
    <property type="protein sequence ID" value="SRP10017"/>
    <property type="gene ID" value="WBGene00257088"/>
</dbReference>
<dbReference type="Proteomes" id="UP000035682">
    <property type="component" value="Unplaced"/>
</dbReference>
<name>A0A090MUI0_STRRB</name>
<accession>A0A090MUI0</accession>
<sequence>MIFEIPLEHFPQPFAKIVSTSNSNYQSNFIKCAGNKILSKMRESLSFDNHQSNIVSLDSFHGKILEPQKEIQNKRRNFVQKYNSKSFSTDFNTNFSLLSIKKNFYQSITSLKSQILTSTDQPPK</sequence>
<dbReference type="WBParaSite" id="SRAE_1000049100.1">
    <property type="protein sequence ID" value="SRAE_1000049100.1"/>
    <property type="gene ID" value="WBGene00257088"/>
</dbReference>
<proteinExistence type="predicted"/>
<organism evidence="1">
    <name type="scientific">Strongyloides ratti</name>
    <name type="common">Parasitic roundworm</name>
    <dbReference type="NCBI Taxonomy" id="34506"/>
    <lineage>
        <taxon>Eukaryota</taxon>
        <taxon>Metazoa</taxon>
        <taxon>Ecdysozoa</taxon>
        <taxon>Nematoda</taxon>
        <taxon>Chromadorea</taxon>
        <taxon>Rhabditida</taxon>
        <taxon>Tylenchina</taxon>
        <taxon>Panagrolaimomorpha</taxon>
        <taxon>Strongyloidoidea</taxon>
        <taxon>Strongyloididae</taxon>
        <taxon>Strongyloides</taxon>
    </lineage>
</organism>
<keyword evidence="2" id="KW-1185">Reference proteome</keyword>